<keyword evidence="3" id="KW-0864">Zinc transport</keyword>
<accession>A0A2W4R3X5</accession>
<evidence type="ECO:0000313" key="9">
    <source>
        <dbReference type="Proteomes" id="UP000249396"/>
    </source>
</evidence>
<keyword evidence="3" id="KW-0813">Transport</keyword>
<dbReference type="EMBL" id="QJPH01000314">
    <property type="protein sequence ID" value="PZN78672.1"/>
    <property type="molecule type" value="Genomic_DNA"/>
</dbReference>
<dbReference type="Pfam" id="PF01545">
    <property type="entry name" value="Cation_efflux"/>
    <property type="match status" value="1"/>
</dbReference>
<evidence type="ECO:0000256" key="1">
    <source>
        <dbReference type="ARBA" id="ARBA00004141"/>
    </source>
</evidence>
<evidence type="ECO:0000313" key="8">
    <source>
        <dbReference type="EMBL" id="PZN78672.1"/>
    </source>
</evidence>
<evidence type="ECO:0000259" key="7">
    <source>
        <dbReference type="Pfam" id="PF01545"/>
    </source>
</evidence>
<organism evidence="8 9">
    <name type="scientific">Candidatus Methylumidiphilus alinenensis</name>
    <dbReference type="NCBI Taxonomy" id="2202197"/>
    <lineage>
        <taxon>Bacteria</taxon>
        <taxon>Pseudomonadati</taxon>
        <taxon>Pseudomonadota</taxon>
        <taxon>Gammaproteobacteria</taxon>
        <taxon>Methylococcales</taxon>
        <taxon>Candidatus Methylumidiphilus</taxon>
    </lineage>
</organism>
<evidence type="ECO:0000256" key="5">
    <source>
        <dbReference type="ARBA" id="ARBA00023136"/>
    </source>
</evidence>
<sequence>MSCDCAKACANTSAERKTLRVALALNLTMFAIGTIAGLLAESTGLLADALDMLTDAITYGLSLMAISRGLAFKKNAARWSGGILVLLGIGIILDVVRRWFFGSEPVGSVMMVYSTVSFAVNLYVLTQVAKFHRGEVHLRASYICTRADVIANLAVFASGGIVAVTGLSIVDLIIGLLIGLYVLKEAVEILVEAKEAT</sequence>
<keyword evidence="2 6" id="KW-0812">Transmembrane</keyword>
<comment type="caution">
    <text evidence="8">The sequence shown here is derived from an EMBL/GenBank/DDBJ whole genome shotgun (WGS) entry which is preliminary data.</text>
</comment>
<dbReference type="Gene3D" id="1.20.1510.10">
    <property type="entry name" value="Cation efflux protein transmembrane domain"/>
    <property type="match status" value="1"/>
</dbReference>
<dbReference type="AlphaFoldDB" id="A0A2W4R3X5"/>
<keyword evidence="4 6" id="KW-1133">Transmembrane helix</keyword>
<protein>
    <recommendedName>
        <fullName evidence="7">Cation efflux protein transmembrane domain-containing protein</fullName>
    </recommendedName>
</protein>
<dbReference type="PANTHER" id="PTHR11562:SF17">
    <property type="entry name" value="RE54080P-RELATED"/>
    <property type="match status" value="1"/>
</dbReference>
<evidence type="ECO:0000256" key="2">
    <source>
        <dbReference type="ARBA" id="ARBA00022692"/>
    </source>
</evidence>
<feature type="transmembrane region" description="Helical" evidence="6">
    <location>
        <begin position="21"/>
        <end position="40"/>
    </location>
</feature>
<dbReference type="InterPro" id="IPR050681">
    <property type="entry name" value="CDF/SLC30A"/>
</dbReference>
<name>A0A2W4R3X5_9GAMM</name>
<feature type="domain" description="Cation efflux protein transmembrane" evidence="7">
    <location>
        <begin position="20"/>
        <end position="193"/>
    </location>
</feature>
<feature type="transmembrane region" description="Helical" evidence="6">
    <location>
        <begin position="106"/>
        <end position="128"/>
    </location>
</feature>
<dbReference type="GO" id="GO:0005886">
    <property type="term" value="C:plasma membrane"/>
    <property type="evidence" value="ECO:0007669"/>
    <property type="project" value="TreeGrafter"/>
</dbReference>
<dbReference type="InterPro" id="IPR058533">
    <property type="entry name" value="Cation_efflux_TM"/>
</dbReference>
<keyword evidence="3" id="KW-0862">Zinc</keyword>
<feature type="transmembrane region" description="Helical" evidence="6">
    <location>
        <begin position="83"/>
        <end position="100"/>
    </location>
</feature>
<evidence type="ECO:0000256" key="6">
    <source>
        <dbReference type="SAM" id="Phobius"/>
    </source>
</evidence>
<dbReference type="Proteomes" id="UP000249396">
    <property type="component" value="Unassembled WGS sequence"/>
</dbReference>
<dbReference type="PANTHER" id="PTHR11562">
    <property type="entry name" value="CATION EFFLUX PROTEIN/ ZINC TRANSPORTER"/>
    <property type="match status" value="1"/>
</dbReference>
<evidence type="ECO:0000256" key="3">
    <source>
        <dbReference type="ARBA" id="ARBA00022906"/>
    </source>
</evidence>
<keyword evidence="5 6" id="KW-0472">Membrane</keyword>
<dbReference type="SUPFAM" id="SSF161111">
    <property type="entry name" value="Cation efflux protein transmembrane domain-like"/>
    <property type="match status" value="1"/>
</dbReference>
<gene>
    <name evidence="8" type="ORF">DM484_12370</name>
</gene>
<feature type="transmembrane region" description="Helical" evidence="6">
    <location>
        <begin position="52"/>
        <end position="71"/>
    </location>
</feature>
<keyword evidence="3" id="KW-0406">Ion transport</keyword>
<reference evidence="8 9" key="1">
    <citation type="journal article" date="2018" name="Aquat. Microb. Ecol.">
        <title>Gammaproteobacterial methanotrophs dominate.</title>
        <authorList>
            <person name="Rissanen A.J."/>
            <person name="Saarenheimo J."/>
            <person name="Tiirola M."/>
            <person name="Peura S."/>
            <person name="Aalto S.L."/>
            <person name="Karvinen A."/>
            <person name="Nykanen H."/>
        </authorList>
    </citation>
    <scope>NUCLEOTIDE SEQUENCE [LARGE SCALE GENOMIC DNA]</scope>
    <source>
        <strain evidence="8">AMbin10</strain>
    </source>
</reference>
<proteinExistence type="predicted"/>
<dbReference type="InterPro" id="IPR027469">
    <property type="entry name" value="Cation_efflux_TMD_sf"/>
</dbReference>
<feature type="transmembrane region" description="Helical" evidence="6">
    <location>
        <begin position="149"/>
        <end position="182"/>
    </location>
</feature>
<comment type="subcellular location">
    <subcellularLocation>
        <location evidence="1">Membrane</location>
        <topology evidence="1">Multi-pass membrane protein</topology>
    </subcellularLocation>
</comment>
<dbReference type="GO" id="GO:0005385">
    <property type="term" value="F:zinc ion transmembrane transporter activity"/>
    <property type="evidence" value="ECO:0007669"/>
    <property type="project" value="TreeGrafter"/>
</dbReference>
<evidence type="ECO:0000256" key="4">
    <source>
        <dbReference type="ARBA" id="ARBA00022989"/>
    </source>
</evidence>